<comment type="caution">
    <text evidence="17">The sequence shown here is derived from an EMBL/GenBank/DDBJ whole genome shotgun (WGS) entry which is preliminary data.</text>
</comment>
<evidence type="ECO:0000256" key="15">
    <source>
        <dbReference type="SAM" id="Phobius"/>
    </source>
</evidence>
<dbReference type="GO" id="GO:0016010">
    <property type="term" value="C:dystrophin-associated glycoprotein complex"/>
    <property type="evidence" value="ECO:0007669"/>
    <property type="project" value="TreeGrafter"/>
</dbReference>
<keyword evidence="10 15" id="KW-0472">Membrane</keyword>
<proteinExistence type="inferred from homology"/>
<dbReference type="Gene3D" id="1.20.1300.10">
    <property type="entry name" value="Fumarate reductase/succinate dehydrogenase, transmembrane subunit"/>
    <property type="match status" value="1"/>
</dbReference>
<keyword evidence="5 15" id="KW-0812">Transmembrane</keyword>
<keyword evidence="11" id="KW-0206">Cytoskeleton</keyword>
<feature type="transmembrane region" description="Helical" evidence="15">
    <location>
        <begin position="904"/>
        <end position="926"/>
    </location>
</feature>
<organism evidence="17 18">
    <name type="scientific">Dermatophagoides farinae</name>
    <name type="common">American house dust mite</name>
    <dbReference type="NCBI Taxonomy" id="6954"/>
    <lineage>
        <taxon>Eukaryota</taxon>
        <taxon>Metazoa</taxon>
        <taxon>Ecdysozoa</taxon>
        <taxon>Arthropoda</taxon>
        <taxon>Chelicerata</taxon>
        <taxon>Arachnida</taxon>
        <taxon>Acari</taxon>
        <taxon>Acariformes</taxon>
        <taxon>Sarcoptiformes</taxon>
        <taxon>Astigmata</taxon>
        <taxon>Psoroptidia</taxon>
        <taxon>Analgoidea</taxon>
        <taxon>Pyroglyphidae</taxon>
        <taxon>Dermatophagoidinae</taxon>
        <taxon>Dermatophagoides</taxon>
    </lineage>
</organism>
<dbReference type="CDD" id="cd00136">
    <property type="entry name" value="PDZ_canonical"/>
    <property type="match status" value="1"/>
</dbReference>
<feature type="transmembrane region" description="Helical" evidence="15">
    <location>
        <begin position="876"/>
        <end position="897"/>
    </location>
</feature>
<dbReference type="Pfam" id="PF00595">
    <property type="entry name" value="PDZ"/>
    <property type="match status" value="1"/>
</dbReference>
<evidence type="ECO:0000256" key="5">
    <source>
        <dbReference type="ARBA" id="ARBA00022692"/>
    </source>
</evidence>
<evidence type="ECO:0000256" key="11">
    <source>
        <dbReference type="ARBA" id="ARBA00023212"/>
    </source>
</evidence>
<feature type="compositionally biased region" description="Low complexity" evidence="14">
    <location>
        <begin position="106"/>
        <end position="121"/>
    </location>
</feature>
<comment type="similarity">
    <text evidence="4">Belongs to the syntrophin family.</text>
</comment>
<evidence type="ECO:0000313" key="18">
    <source>
        <dbReference type="Proteomes" id="UP000790347"/>
    </source>
</evidence>
<evidence type="ECO:0000256" key="10">
    <source>
        <dbReference type="ARBA" id="ARBA00023136"/>
    </source>
</evidence>
<protein>
    <submittedName>
        <fullName evidence="17">Gamma-1-syntrophin</fullName>
    </submittedName>
</protein>
<feature type="binding site" description="axial binding residue" evidence="13">
    <location>
        <position position="913"/>
    </location>
    <ligand>
        <name>heme b</name>
        <dbReference type="ChEBI" id="CHEBI:60344"/>
        <note>ligand shared with SDHC</note>
    </ligand>
    <ligandPart>
        <name>Fe</name>
        <dbReference type="ChEBI" id="CHEBI:18248"/>
    </ligandPart>
</feature>
<dbReference type="Pfam" id="PF05328">
    <property type="entry name" value="CybS"/>
    <property type="match status" value="1"/>
</dbReference>
<dbReference type="InterPro" id="IPR015482">
    <property type="entry name" value="Syntrophin"/>
</dbReference>
<keyword evidence="13" id="KW-0408">Iron</keyword>
<comment type="similarity">
    <text evidence="3">Belongs to the CybS family.</text>
</comment>
<dbReference type="InterPro" id="IPR036034">
    <property type="entry name" value="PDZ_sf"/>
</dbReference>
<name>A0A922IFA3_DERFA</name>
<keyword evidence="6" id="KW-0999">Mitochondrion inner membrane</keyword>
<reference evidence="17" key="2">
    <citation type="journal article" date="2022" name="Res Sq">
        <title>Comparative Genomics Reveals Insights into the Divergent Evolution of Astigmatic Mites and Household Pest Adaptations.</title>
        <authorList>
            <person name="Xiong Q."/>
            <person name="Wan A.T.-Y."/>
            <person name="Liu X.-Y."/>
            <person name="Fung C.S.-H."/>
            <person name="Xiao X."/>
            <person name="Malainual N."/>
            <person name="Hou J."/>
            <person name="Wang L."/>
            <person name="Wang M."/>
            <person name="Yang K."/>
            <person name="Cui Y."/>
            <person name="Leung E."/>
            <person name="Nong W."/>
            <person name="Shin S.-K."/>
            <person name="Au S."/>
            <person name="Jeong K.Y."/>
            <person name="Chew F.T."/>
            <person name="Hui J."/>
            <person name="Leung T.F."/>
            <person name="Tungtrongchitr A."/>
            <person name="Zhong N."/>
            <person name="Liu Z."/>
            <person name="Tsui S."/>
        </authorList>
    </citation>
    <scope>NUCLEOTIDE SEQUENCE</scope>
    <source>
        <strain evidence="17">Derf</strain>
        <tissue evidence="17">Whole organism</tissue>
    </source>
</reference>
<dbReference type="InterPro" id="IPR007992">
    <property type="entry name" value="CybS"/>
</dbReference>
<reference evidence="17" key="1">
    <citation type="submission" date="2013-05" db="EMBL/GenBank/DDBJ databases">
        <authorList>
            <person name="Yim A.K.Y."/>
            <person name="Chan T.F."/>
            <person name="Ji K.M."/>
            <person name="Liu X.Y."/>
            <person name="Zhou J.W."/>
            <person name="Li R.Q."/>
            <person name="Yang K.Y."/>
            <person name="Li J."/>
            <person name="Li M."/>
            <person name="Law P.T.W."/>
            <person name="Wu Y.L."/>
            <person name="Cai Z.L."/>
            <person name="Qin H."/>
            <person name="Bao Y."/>
            <person name="Leung R.K.K."/>
            <person name="Ng P.K.S."/>
            <person name="Zou J."/>
            <person name="Zhong X.J."/>
            <person name="Ran P.X."/>
            <person name="Zhong N.S."/>
            <person name="Liu Z.G."/>
            <person name="Tsui S.K.W."/>
        </authorList>
    </citation>
    <scope>NUCLEOTIDE SEQUENCE</scope>
    <source>
        <strain evidence="17">Derf</strain>
        <tissue evidence="17">Whole organism</tissue>
    </source>
</reference>
<dbReference type="Gene3D" id="2.30.42.10">
    <property type="match status" value="1"/>
</dbReference>
<evidence type="ECO:0000256" key="7">
    <source>
        <dbReference type="ARBA" id="ARBA00022946"/>
    </source>
</evidence>
<dbReference type="CDD" id="cd03496">
    <property type="entry name" value="SQR_TypeC_CybS"/>
    <property type="match status" value="1"/>
</dbReference>
<dbReference type="PANTHER" id="PTHR10554">
    <property type="entry name" value="SYNTROPHIN"/>
    <property type="match status" value="1"/>
</dbReference>
<evidence type="ECO:0000256" key="13">
    <source>
        <dbReference type="PIRSR" id="PIRSR607992-2"/>
    </source>
</evidence>
<dbReference type="SUPFAM" id="SSF50156">
    <property type="entry name" value="PDZ domain-like"/>
    <property type="match status" value="1"/>
</dbReference>
<dbReference type="GO" id="GO:0005856">
    <property type="term" value="C:cytoskeleton"/>
    <property type="evidence" value="ECO:0007669"/>
    <property type="project" value="UniProtKB-SubCell"/>
</dbReference>
<evidence type="ECO:0000256" key="14">
    <source>
        <dbReference type="SAM" id="MobiDB-lite"/>
    </source>
</evidence>
<evidence type="ECO:0000256" key="8">
    <source>
        <dbReference type="ARBA" id="ARBA00022989"/>
    </source>
</evidence>
<dbReference type="AlphaFoldDB" id="A0A922IFA3"/>
<dbReference type="PROSITE" id="PS50106">
    <property type="entry name" value="PDZ"/>
    <property type="match status" value="1"/>
</dbReference>
<evidence type="ECO:0000259" key="16">
    <source>
        <dbReference type="PROSITE" id="PS50106"/>
    </source>
</evidence>
<evidence type="ECO:0000256" key="3">
    <source>
        <dbReference type="ARBA" id="ARBA00007294"/>
    </source>
</evidence>
<feature type="transmembrane region" description="Helical" evidence="15">
    <location>
        <begin position="938"/>
        <end position="959"/>
    </location>
</feature>
<feature type="domain" description="PDZ" evidence="16">
    <location>
        <begin position="272"/>
        <end position="356"/>
    </location>
</feature>
<accession>A0A922IFA3</accession>
<dbReference type="InterPro" id="IPR001478">
    <property type="entry name" value="PDZ"/>
</dbReference>
<evidence type="ECO:0000256" key="6">
    <source>
        <dbReference type="ARBA" id="ARBA00022792"/>
    </source>
</evidence>
<keyword evidence="13" id="KW-0479">Metal-binding</keyword>
<gene>
    <name evidence="17" type="primary">SNTG1_1</name>
    <name evidence="17" type="ORF">DERF_003595</name>
</gene>
<evidence type="ECO:0000256" key="4">
    <source>
        <dbReference type="ARBA" id="ARBA00010798"/>
    </source>
</evidence>
<dbReference type="GO" id="GO:0046872">
    <property type="term" value="F:metal ion binding"/>
    <property type="evidence" value="ECO:0007669"/>
    <property type="project" value="UniProtKB-KW"/>
</dbReference>
<keyword evidence="18" id="KW-1185">Reference proteome</keyword>
<dbReference type="GO" id="GO:0005198">
    <property type="term" value="F:structural molecule activity"/>
    <property type="evidence" value="ECO:0007669"/>
    <property type="project" value="InterPro"/>
</dbReference>
<dbReference type="InterPro" id="IPR034804">
    <property type="entry name" value="SQR/QFR_C/D"/>
</dbReference>
<evidence type="ECO:0000256" key="9">
    <source>
        <dbReference type="ARBA" id="ARBA00023128"/>
    </source>
</evidence>
<feature type="region of interest" description="Disordered" evidence="14">
    <location>
        <begin position="100"/>
        <end position="125"/>
    </location>
</feature>
<feature type="compositionally biased region" description="Polar residues" evidence="14">
    <location>
        <begin position="162"/>
        <end position="181"/>
    </location>
</feature>
<evidence type="ECO:0000313" key="17">
    <source>
        <dbReference type="EMBL" id="KAH9529727.1"/>
    </source>
</evidence>
<keyword evidence="8 15" id="KW-1133">Transmembrane helix</keyword>
<dbReference type="SMART" id="SM00228">
    <property type="entry name" value="PDZ"/>
    <property type="match status" value="1"/>
</dbReference>
<evidence type="ECO:0000256" key="12">
    <source>
        <dbReference type="PIRSR" id="PIRSR607992-1"/>
    </source>
</evidence>
<dbReference type="Proteomes" id="UP000790347">
    <property type="component" value="Unassembled WGS sequence"/>
</dbReference>
<feature type="region of interest" description="Disordered" evidence="14">
    <location>
        <begin position="605"/>
        <end position="627"/>
    </location>
</feature>
<feature type="binding site" evidence="12">
    <location>
        <position position="925"/>
    </location>
    <ligand>
        <name>a ubiquinone</name>
        <dbReference type="ChEBI" id="CHEBI:16389"/>
        <note>ligand shared with IP/SDHB</note>
    </ligand>
</feature>
<dbReference type="EMBL" id="ASGP02000001">
    <property type="protein sequence ID" value="KAH9529727.1"/>
    <property type="molecule type" value="Genomic_DNA"/>
</dbReference>
<comment type="subcellular location">
    <subcellularLocation>
        <location evidence="1">Cytoplasm</location>
        <location evidence="1">Cytoskeleton</location>
    </subcellularLocation>
    <subcellularLocation>
        <location evidence="2">Mitochondrion inner membrane</location>
        <topology evidence="2">Multi-pass membrane protein</topology>
    </subcellularLocation>
</comment>
<keyword evidence="7" id="KW-0809">Transit peptide</keyword>
<keyword evidence="9" id="KW-0496">Mitochondrion</keyword>
<dbReference type="GO" id="GO:0005743">
    <property type="term" value="C:mitochondrial inner membrane"/>
    <property type="evidence" value="ECO:0007669"/>
    <property type="project" value="UniProtKB-SubCell"/>
</dbReference>
<feature type="region of interest" description="Disordered" evidence="14">
    <location>
        <begin position="161"/>
        <end position="185"/>
    </location>
</feature>
<dbReference type="PANTHER" id="PTHR10554:SF1">
    <property type="entry name" value="FI16515P1"/>
    <property type="match status" value="1"/>
</dbReference>
<keyword evidence="11" id="KW-0963">Cytoplasm</keyword>
<sequence length="986" mass="112647">MFCQPQQQQVYIEAIYNVKEYNVSCDSIYLVREKKKEKKVTVRVGEYKLTMISTNTLTVSKFNTMSKSELNETIVAAEKIQNNNGSSFRRFPFRSQSLRLNRKSKQQSNNKQQQQHSQSNSDRPQFIRQQTVNGSPSLSSSANSLTLSILLLKDRDLIISLPNGQNSSSTETNKQSTTPSFKLTRHQSIKSFQQNRSNSINLNNPSSNFLVGNLPPPNANHSNFDENNTSELDDNNYEDEGVVTFEESEDEDFHPDDDVQPKSRIPGRYPRTVILNRDCYSRLGIKIVGGCDFGIPVIIIGLRPNSPAQISGEIFIGDQILSVNDVPINENNTHNDALRLLAECGTKVSLSLRHTKSVMNFGRKWKHQNFSTLDKMSTTNNERNNDFITPKAINTTHRHMSLTLNPKDFNREKSISPDENADDESNCNRRINLFLAGISRFVSFSDRLRDAGFEIRTNNCDRSIVIECLSEDICLKWFTVIRNTIENLTNNFVRILFSIRNFNKHFPKNEHFLYMGYVSERVLVESPLVSSMQTSLFSSKSLLFSHLLSPLKSSLHHHHHHRWLSRFLIVKGGKIYLFKVAPTETLLNYKRKMENILFQRKHRANSNGSSLGSVGSGSTSTSDTSNFSNANSTNHLNGLYVTNNGCTDNNSTLSTSPCISKAISSKPSRLNKFNKCIENELDLLSIEHWHCYQSDFRQSEQKYFSIECNIELERLNDAWNMANYYSVLKNECKIYTVALEPGNIIGSFKIDWKSGFSFYDPKHNECVWSYRFYQLKHSSDDGKEILSLSFMLEPNRFITQHILRYKSIKMSFVLRLVAKNARQHHIIIRNIHSKTIRQSFGPVLPRLLNPSSKQVSPIKFNIQRFLSSDAHNHSKIWILEKAVSVALLAVIPAALMYPNQILDYCLAFSLVIHCHWGFEAIVVDYMRPSLVGPVLPKIAMISLYLVSMMALAGLFYMNYSDVGTATAIKMFAKIYSTMKELKYSSK</sequence>
<evidence type="ECO:0000256" key="2">
    <source>
        <dbReference type="ARBA" id="ARBA00004448"/>
    </source>
</evidence>
<evidence type="ECO:0000256" key="1">
    <source>
        <dbReference type="ARBA" id="ARBA00004245"/>
    </source>
</evidence>